<dbReference type="EMBL" id="GBXM01019733">
    <property type="protein sequence ID" value="JAH88844.1"/>
    <property type="molecule type" value="Transcribed_RNA"/>
</dbReference>
<evidence type="ECO:0000313" key="1">
    <source>
        <dbReference type="EMBL" id="JAH88844.1"/>
    </source>
</evidence>
<name>A0A0E9WEN2_ANGAN</name>
<dbReference type="AlphaFoldDB" id="A0A0E9WEN2"/>
<protein>
    <submittedName>
        <fullName evidence="1">Uncharacterized protein</fullName>
    </submittedName>
</protein>
<reference evidence="1" key="1">
    <citation type="submission" date="2014-11" db="EMBL/GenBank/DDBJ databases">
        <authorList>
            <person name="Amaro Gonzalez C."/>
        </authorList>
    </citation>
    <scope>NUCLEOTIDE SEQUENCE</scope>
</reference>
<proteinExistence type="predicted"/>
<reference evidence="1" key="2">
    <citation type="journal article" date="2015" name="Fish Shellfish Immunol.">
        <title>Early steps in the European eel (Anguilla anguilla)-Vibrio vulnificus interaction in the gills: Role of the RtxA13 toxin.</title>
        <authorList>
            <person name="Callol A."/>
            <person name="Pajuelo D."/>
            <person name="Ebbesson L."/>
            <person name="Teles M."/>
            <person name="MacKenzie S."/>
            <person name="Amaro C."/>
        </authorList>
    </citation>
    <scope>NUCLEOTIDE SEQUENCE</scope>
</reference>
<accession>A0A0E9WEN2</accession>
<organism evidence="1">
    <name type="scientific">Anguilla anguilla</name>
    <name type="common">European freshwater eel</name>
    <name type="synonym">Muraena anguilla</name>
    <dbReference type="NCBI Taxonomy" id="7936"/>
    <lineage>
        <taxon>Eukaryota</taxon>
        <taxon>Metazoa</taxon>
        <taxon>Chordata</taxon>
        <taxon>Craniata</taxon>
        <taxon>Vertebrata</taxon>
        <taxon>Euteleostomi</taxon>
        <taxon>Actinopterygii</taxon>
        <taxon>Neopterygii</taxon>
        <taxon>Teleostei</taxon>
        <taxon>Anguilliformes</taxon>
        <taxon>Anguillidae</taxon>
        <taxon>Anguilla</taxon>
    </lineage>
</organism>
<sequence>MENAQLSGLVKGYVSLAESVNFV</sequence>